<dbReference type="GeneID" id="70232203"/>
<gene>
    <name evidence="1" type="ORF">OGAPHI_000235</name>
</gene>
<dbReference type="Proteomes" id="UP000769157">
    <property type="component" value="Unassembled WGS sequence"/>
</dbReference>
<evidence type="ECO:0000313" key="1">
    <source>
        <dbReference type="EMBL" id="KAH3671532.1"/>
    </source>
</evidence>
<organism evidence="1 2">
    <name type="scientific">Ogataea philodendri</name>
    <dbReference type="NCBI Taxonomy" id="1378263"/>
    <lineage>
        <taxon>Eukaryota</taxon>
        <taxon>Fungi</taxon>
        <taxon>Dikarya</taxon>
        <taxon>Ascomycota</taxon>
        <taxon>Saccharomycotina</taxon>
        <taxon>Pichiomycetes</taxon>
        <taxon>Pichiales</taxon>
        <taxon>Pichiaceae</taxon>
        <taxon>Ogataea</taxon>
    </lineage>
</organism>
<proteinExistence type="predicted"/>
<keyword evidence="2" id="KW-1185">Reference proteome</keyword>
<dbReference type="EMBL" id="JAEUBE010000055">
    <property type="protein sequence ID" value="KAH3671532.1"/>
    <property type="molecule type" value="Genomic_DNA"/>
</dbReference>
<accession>A0A9P8PHT5</accession>
<sequence>MRGITKMSSTWVGAMAPLNDLYENLCPSGTSGPTIGLRSLSLSFLATLMNTASFNSFMYSNSVSVKIDGPVNWIRGSPLASTLSNTSSQLVSFTRSC</sequence>
<reference evidence="1" key="2">
    <citation type="submission" date="2021-01" db="EMBL/GenBank/DDBJ databases">
        <authorList>
            <person name="Schikora-Tamarit M.A."/>
        </authorList>
    </citation>
    <scope>NUCLEOTIDE SEQUENCE</scope>
    <source>
        <strain evidence="1">CBS6075</strain>
    </source>
</reference>
<comment type="caution">
    <text evidence="1">The sequence shown here is derived from an EMBL/GenBank/DDBJ whole genome shotgun (WGS) entry which is preliminary data.</text>
</comment>
<dbReference type="AlphaFoldDB" id="A0A9P8PHT5"/>
<evidence type="ECO:0000313" key="2">
    <source>
        <dbReference type="Proteomes" id="UP000769157"/>
    </source>
</evidence>
<protein>
    <submittedName>
        <fullName evidence="1">Uncharacterized protein</fullName>
    </submittedName>
</protein>
<name>A0A9P8PHT5_9ASCO</name>
<dbReference type="RefSeq" id="XP_046064708.1">
    <property type="nucleotide sequence ID" value="XM_046203230.1"/>
</dbReference>
<reference evidence="1" key="1">
    <citation type="journal article" date="2021" name="Open Biol.">
        <title>Shared evolutionary footprints suggest mitochondrial oxidative damage underlies multiple complex I losses in fungi.</title>
        <authorList>
            <person name="Schikora-Tamarit M.A."/>
            <person name="Marcet-Houben M."/>
            <person name="Nosek J."/>
            <person name="Gabaldon T."/>
        </authorList>
    </citation>
    <scope>NUCLEOTIDE SEQUENCE</scope>
    <source>
        <strain evidence="1">CBS6075</strain>
    </source>
</reference>